<dbReference type="SUPFAM" id="SSF63825">
    <property type="entry name" value="YWTD domain"/>
    <property type="match status" value="1"/>
</dbReference>
<dbReference type="eggNOG" id="COG4222">
    <property type="taxonomic scope" value="Bacteria"/>
</dbReference>
<keyword evidence="1" id="KW-0732">Signal</keyword>
<evidence type="ECO:0000313" key="3">
    <source>
        <dbReference type="EMBL" id="EJZ12051.1"/>
    </source>
</evidence>
<evidence type="ECO:0000259" key="2">
    <source>
        <dbReference type="Pfam" id="PF13449"/>
    </source>
</evidence>
<proteinExistence type="predicted"/>
<evidence type="ECO:0000256" key="1">
    <source>
        <dbReference type="SAM" id="SignalP"/>
    </source>
</evidence>
<reference evidence="3 4" key="1">
    <citation type="journal article" date="2012" name="J. Bacteriol.">
        <title>Complete Genome Sequence of Mycobacterium vaccae Type Strain ATCC 25954.</title>
        <authorList>
            <person name="Ho Y.S."/>
            <person name="Adroub S.A."/>
            <person name="Abadi M."/>
            <person name="Al Alwan B."/>
            <person name="Alkhateeb R."/>
            <person name="Gao G."/>
            <person name="Ragab A."/>
            <person name="Ali S."/>
            <person name="van Soolingen D."/>
            <person name="Bitter W."/>
            <person name="Pain A."/>
            <person name="Abdallah A.M."/>
        </authorList>
    </citation>
    <scope>NUCLEOTIDE SEQUENCE [LARGE SCALE GENOMIC DNA]</scope>
    <source>
        <strain evidence="3 4">ATCC 25954</strain>
    </source>
</reference>
<feature type="chain" id="PRO_5039733486" description="Phytase-like domain-containing protein" evidence="1">
    <location>
        <begin position="30"/>
        <end position="384"/>
    </location>
</feature>
<feature type="domain" description="Phytase-like" evidence="2">
    <location>
        <begin position="57"/>
        <end position="367"/>
    </location>
</feature>
<accession>K0UZ39</accession>
<dbReference type="AlphaFoldDB" id="K0UZ39"/>
<feature type="signal peptide" evidence="1">
    <location>
        <begin position="1"/>
        <end position="29"/>
    </location>
</feature>
<dbReference type="RefSeq" id="WP_003929974.1">
    <property type="nucleotide sequence ID" value="NZ_JH814688.1"/>
</dbReference>
<dbReference type="InterPro" id="IPR027372">
    <property type="entry name" value="Phytase-like_dom"/>
</dbReference>
<protein>
    <recommendedName>
        <fullName evidence="2">Phytase-like domain-containing protein</fullName>
    </recommendedName>
</protein>
<dbReference type="EMBL" id="ALQA01000005">
    <property type="protein sequence ID" value="EJZ12051.1"/>
    <property type="molecule type" value="Genomic_DNA"/>
</dbReference>
<comment type="caution">
    <text evidence="3">The sequence shown here is derived from an EMBL/GenBank/DDBJ whole genome shotgun (WGS) entry which is preliminary data.</text>
</comment>
<dbReference type="Proteomes" id="UP000006072">
    <property type="component" value="Unassembled WGS sequence"/>
</dbReference>
<dbReference type="HOGENOM" id="CLU_047242_1_0_11"/>
<organism evidence="3 4">
    <name type="scientific">Mycolicibacterium vaccae ATCC 25954</name>
    <dbReference type="NCBI Taxonomy" id="1194972"/>
    <lineage>
        <taxon>Bacteria</taxon>
        <taxon>Bacillati</taxon>
        <taxon>Actinomycetota</taxon>
        <taxon>Actinomycetes</taxon>
        <taxon>Mycobacteriales</taxon>
        <taxon>Mycobacteriaceae</taxon>
        <taxon>Mycolicibacterium</taxon>
    </lineage>
</organism>
<sequence>MVRSFSRARTPWTLAAAAVLLAGCTAGQAGDDSSRRPTEFTHLGTTELPHRQVHEGTTVGGLSGISYDAERDVYYVISDDRSAHGPARFYTVDIDFTADGIAAQLRDSTALLDRTGAPFAALQPDATPPVIPPDPEGIAYDTRRQQIYWSSEGARDLDDPTRALLLDPWVRLATLDGAFRAQLPLPPIFTMSAGESGPRENVTLEGLTLTPSGRYLFAGMEGPGHHDGPLPTEQNGALARVIRFDPESGTPSAQYAYPLDPVSAGPGGDNGLSDLVALDDENFLVIERGYADHSVARIYRASTSGAEDVSNRPSLTGPAPRTMTKELLVDLVRVPQIRRLDNIEGITLGPTLPDGRPTVVLVTDDNFSEKQTTQFHAFAVDTAA</sequence>
<evidence type="ECO:0000313" key="4">
    <source>
        <dbReference type="Proteomes" id="UP000006072"/>
    </source>
</evidence>
<gene>
    <name evidence="3" type="ORF">MVAC_03906</name>
</gene>
<dbReference type="PROSITE" id="PS51257">
    <property type="entry name" value="PROKAR_LIPOPROTEIN"/>
    <property type="match status" value="1"/>
</dbReference>
<dbReference type="PATRIC" id="fig|1194972.3.peg.789"/>
<keyword evidence="4" id="KW-1185">Reference proteome</keyword>
<dbReference type="Pfam" id="PF13449">
    <property type="entry name" value="Phytase-like"/>
    <property type="match status" value="1"/>
</dbReference>
<name>K0UZ39_MYCVA</name>
<dbReference type="PANTHER" id="PTHR37957">
    <property type="entry name" value="BLR7070 PROTEIN"/>
    <property type="match status" value="1"/>
</dbReference>
<dbReference type="PANTHER" id="PTHR37957:SF1">
    <property type="entry name" value="PHYTASE-LIKE DOMAIN-CONTAINING PROTEIN"/>
    <property type="match status" value="1"/>
</dbReference>